<dbReference type="Proteomes" id="UP001642260">
    <property type="component" value="Unassembled WGS sequence"/>
</dbReference>
<sequence length="149" mass="16560">MPDDGNKEPKCLLHEDGGMAVEKGSSEKKEDDSLIQQKKIASNADNNEPTLLQNLASGGFEVPGHDCFVHDTVLGTEETVNSSEQLEKGNEDVGDGDNDSYEKSLHYQASKKSGMVESKESHKTIENFSSSYGFIPRWECKWNTKFEKN</sequence>
<accession>A0ABC8IUV7</accession>
<gene>
    <name evidence="2" type="ORF">ERUC_LOCUS3071</name>
</gene>
<dbReference type="EMBL" id="CAKOAT010055933">
    <property type="protein sequence ID" value="CAH8301863.1"/>
    <property type="molecule type" value="Genomic_DNA"/>
</dbReference>
<evidence type="ECO:0000313" key="3">
    <source>
        <dbReference type="Proteomes" id="UP001642260"/>
    </source>
</evidence>
<name>A0ABC8IUV7_ERUVS</name>
<comment type="caution">
    <text evidence="2">The sequence shown here is derived from an EMBL/GenBank/DDBJ whole genome shotgun (WGS) entry which is preliminary data.</text>
</comment>
<evidence type="ECO:0000256" key="1">
    <source>
        <dbReference type="SAM" id="MobiDB-lite"/>
    </source>
</evidence>
<feature type="compositionally biased region" description="Polar residues" evidence="1">
    <location>
        <begin position="34"/>
        <end position="52"/>
    </location>
</feature>
<keyword evidence="3" id="KW-1185">Reference proteome</keyword>
<evidence type="ECO:0000313" key="2">
    <source>
        <dbReference type="EMBL" id="CAH8301863.1"/>
    </source>
</evidence>
<feature type="region of interest" description="Disordered" evidence="1">
    <location>
        <begin position="1"/>
        <end position="52"/>
    </location>
</feature>
<dbReference type="AlphaFoldDB" id="A0ABC8IUV7"/>
<protein>
    <submittedName>
        <fullName evidence="2">Uncharacterized protein</fullName>
    </submittedName>
</protein>
<organism evidence="2 3">
    <name type="scientific">Eruca vesicaria subsp. sativa</name>
    <name type="common">Garden rocket</name>
    <name type="synonym">Eruca sativa</name>
    <dbReference type="NCBI Taxonomy" id="29727"/>
    <lineage>
        <taxon>Eukaryota</taxon>
        <taxon>Viridiplantae</taxon>
        <taxon>Streptophyta</taxon>
        <taxon>Embryophyta</taxon>
        <taxon>Tracheophyta</taxon>
        <taxon>Spermatophyta</taxon>
        <taxon>Magnoliopsida</taxon>
        <taxon>eudicotyledons</taxon>
        <taxon>Gunneridae</taxon>
        <taxon>Pentapetalae</taxon>
        <taxon>rosids</taxon>
        <taxon>malvids</taxon>
        <taxon>Brassicales</taxon>
        <taxon>Brassicaceae</taxon>
        <taxon>Brassiceae</taxon>
        <taxon>Eruca</taxon>
    </lineage>
</organism>
<reference evidence="2 3" key="1">
    <citation type="submission" date="2022-03" db="EMBL/GenBank/DDBJ databases">
        <authorList>
            <person name="Macdonald S."/>
            <person name="Ahmed S."/>
            <person name="Newling K."/>
        </authorList>
    </citation>
    <scope>NUCLEOTIDE SEQUENCE [LARGE SCALE GENOMIC DNA]</scope>
</reference>
<proteinExistence type="predicted"/>
<feature type="region of interest" description="Disordered" evidence="1">
    <location>
        <begin position="78"/>
        <end position="102"/>
    </location>
</feature>
<feature type="compositionally biased region" description="Basic and acidic residues" evidence="1">
    <location>
        <begin position="1"/>
        <end position="17"/>
    </location>
</feature>